<keyword evidence="5 7" id="KW-0472">Membrane</keyword>
<feature type="transmembrane region" description="Helical" evidence="7">
    <location>
        <begin position="174"/>
        <end position="199"/>
    </location>
</feature>
<keyword evidence="2" id="KW-1003">Cell membrane</keyword>
<keyword evidence="3 7" id="KW-0812">Transmembrane</keyword>
<evidence type="ECO:0000256" key="1">
    <source>
        <dbReference type="ARBA" id="ARBA00004651"/>
    </source>
</evidence>
<keyword evidence="9" id="KW-0131">Cell cycle</keyword>
<dbReference type="AlphaFoldDB" id="A0A1G6DQ49"/>
<keyword evidence="10" id="KW-1185">Reference proteome</keyword>
<dbReference type="GO" id="GO:0017038">
    <property type="term" value="P:protein import"/>
    <property type="evidence" value="ECO:0007669"/>
    <property type="project" value="TreeGrafter"/>
</dbReference>
<dbReference type="InterPro" id="IPR050790">
    <property type="entry name" value="ExbB/TolQ_transport"/>
</dbReference>
<feature type="transmembrane region" description="Helical" evidence="7">
    <location>
        <begin position="131"/>
        <end position="154"/>
    </location>
</feature>
<evidence type="ECO:0000256" key="2">
    <source>
        <dbReference type="ARBA" id="ARBA00022475"/>
    </source>
</evidence>
<evidence type="ECO:0000256" key="5">
    <source>
        <dbReference type="ARBA" id="ARBA00023136"/>
    </source>
</evidence>
<dbReference type="Proteomes" id="UP000198771">
    <property type="component" value="Unassembled WGS sequence"/>
</dbReference>
<feature type="transmembrane region" description="Helical" evidence="7">
    <location>
        <begin position="18"/>
        <end position="40"/>
    </location>
</feature>
<dbReference type="STRING" id="617002.SAMN05660653_02311"/>
<reference evidence="9 10" key="1">
    <citation type="submission" date="2016-10" db="EMBL/GenBank/DDBJ databases">
        <authorList>
            <person name="de Groot N.N."/>
        </authorList>
    </citation>
    <scope>NUCLEOTIDE SEQUENCE [LARGE SCALE GENOMIC DNA]</scope>
    <source>
        <strain evidence="9 10">ASO4-2</strain>
    </source>
</reference>
<sequence>MEFVPQSGIWDLVRQATIVVQLVMLLLVGMSLASWSIIFYKIIILRRAKQQALADFKRFQNAPDLGSAVHILARSADSPLYPLAYQAVAELKRLEGSALPAAQRSRIAMDNLRRVLRQNVSNSLRNMASSLSFLATCASSAPFIGLFGTVWGIMHSFHAIGLMGSASLATVAPGLSEALVATAIGLAVAIPASVAYNFFRGQLGSIEVELINFAGAFLNRVQRELPWISGQVEVEENGLTDPDI</sequence>
<feature type="domain" description="MotA/TolQ/ExbB proton channel" evidence="8">
    <location>
        <begin position="104"/>
        <end position="206"/>
    </location>
</feature>
<keyword evidence="6" id="KW-0813">Transport</keyword>
<gene>
    <name evidence="9" type="ORF">SAMN05660653_02311</name>
</gene>
<accession>A0A1G6DQ49</accession>
<evidence type="ECO:0000259" key="8">
    <source>
        <dbReference type="Pfam" id="PF01618"/>
    </source>
</evidence>
<evidence type="ECO:0000313" key="10">
    <source>
        <dbReference type="Proteomes" id="UP000198771"/>
    </source>
</evidence>
<dbReference type="EMBL" id="FMXO01000013">
    <property type="protein sequence ID" value="SDB47313.1"/>
    <property type="molecule type" value="Genomic_DNA"/>
</dbReference>
<evidence type="ECO:0000256" key="3">
    <source>
        <dbReference type="ARBA" id="ARBA00022692"/>
    </source>
</evidence>
<dbReference type="OrthoDB" id="9805133at2"/>
<comment type="similarity">
    <text evidence="6">Belongs to the exbB/tolQ family.</text>
</comment>
<dbReference type="Pfam" id="PF01618">
    <property type="entry name" value="MotA_ExbB"/>
    <property type="match status" value="1"/>
</dbReference>
<keyword evidence="4 7" id="KW-1133">Transmembrane helix</keyword>
<evidence type="ECO:0000256" key="4">
    <source>
        <dbReference type="ARBA" id="ARBA00022989"/>
    </source>
</evidence>
<dbReference type="GO" id="GO:0005886">
    <property type="term" value="C:plasma membrane"/>
    <property type="evidence" value="ECO:0007669"/>
    <property type="project" value="UniProtKB-SubCell"/>
</dbReference>
<dbReference type="GO" id="GO:0051301">
    <property type="term" value="P:cell division"/>
    <property type="evidence" value="ECO:0007669"/>
    <property type="project" value="UniProtKB-KW"/>
</dbReference>
<protein>
    <submittedName>
        <fullName evidence="9">Cell division and transport-associated protein TolQ</fullName>
    </submittedName>
</protein>
<comment type="subcellular location">
    <subcellularLocation>
        <location evidence="1">Cell membrane</location>
        <topology evidence="1">Multi-pass membrane protein</topology>
    </subcellularLocation>
    <subcellularLocation>
        <location evidence="6">Membrane</location>
        <topology evidence="6">Multi-pass membrane protein</topology>
    </subcellularLocation>
</comment>
<evidence type="ECO:0000256" key="6">
    <source>
        <dbReference type="RuleBase" id="RU004057"/>
    </source>
</evidence>
<dbReference type="InterPro" id="IPR002898">
    <property type="entry name" value="MotA_ExbB_proton_chnl"/>
</dbReference>
<proteinExistence type="inferred from homology"/>
<dbReference type="PANTHER" id="PTHR30625:SF3">
    <property type="entry name" value="TOL-PAL SYSTEM PROTEIN TOLQ"/>
    <property type="match status" value="1"/>
</dbReference>
<keyword evidence="9" id="KW-0132">Cell division</keyword>
<name>A0A1G6DQ49_9BACT</name>
<evidence type="ECO:0000313" key="9">
    <source>
        <dbReference type="EMBL" id="SDB47313.1"/>
    </source>
</evidence>
<dbReference type="RefSeq" id="WP_092121725.1">
    <property type="nucleotide sequence ID" value="NZ_FMXO01000013.1"/>
</dbReference>
<keyword evidence="6" id="KW-0653">Protein transport</keyword>
<dbReference type="PANTHER" id="PTHR30625">
    <property type="entry name" value="PROTEIN TOLQ"/>
    <property type="match status" value="1"/>
</dbReference>
<evidence type="ECO:0000256" key="7">
    <source>
        <dbReference type="SAM" id="Phobius"/>
    </source>
</evidence>
<organism evidence="9 10">
    <name type="scientific">Desulfonatronum thiosulfatophilum</name>
    <dbReference type="NCBI Taxonomy" id="617002"/>
    <lineage>
        <taxon>Bacteria</taxon>
        <taxon>Pseudomonadati</taxon>
        <taxon>Thermodesulfobacteriota</taxon>
        <taxon>Desulfovibrionia</taxon>
        <taxon>Desulfovibrionales</taxon>
        <taxon>Desulfonatronaceae</taxon>
        <taxon>Desulfonatronum</taxon>
    </lineage>
</organism>